<evidence type="ECO:0000313" key="6">
    <source>
        <dbReference type="Proteomes" id="UP000637513"/>
    </source>
</evidence>
<proteinExistence type="inferred from homology"/>
<protein>
    <recommendedName>
        <fullName evidence="3">Basal-body rod modification protein FlgD</fullName>
    </recommendedName>
</protein>
<dbReference type="Pfam" id="PF03963">
    <property type="entry name" value="FlgD"/>
    <property type="match status" value="1"/>
</dbReference>
<evidence type="ECO:0000256" key="1">
    <source>
        <dbReference type="ARBA" id="ARBA00010577"/>
    </source>
</evidence>
<comment type="similarity">
    <text evidence="1 3">Belongs to the FlgD family.</text>
</comment>
<sequence length="299" mass="32422">MSDLIAPVDSDGKVNISETSQKTERKSGDTLDKEDFLLLLVTQMQYQDPLEPTSNTEYVAQLAQFSELEQMQNLNSTTVNTSAYNLVGKEVLLNQTLSSGDVVEVQGTVDYVTIQNGTAYVSVNGSLYEFDDIVQVIDSNYLISQYIPKVEQQVINYSHDDPQDVMVSGISLGTNGYEATGFAVVIMDANNSSNVTKVDASKLSYKDGKLTIDREVFSNLDAGNYKIAFVFDDANKTMDYSSVSLFIKGIKQNNSSSSGSDSSDDTDKTDGTESVNGTNSTDKTDSTGDNDSTEGTDAV</sequence>
<accession>A0ABR7MVW5</accession>
<feature type="compositionally biased region" description="Polar residues" evidence="4">
    <location>
        <begin position="275"/>
        <end position="299"/>
    </location>
</feature>
<name>A0ABR7MVW5_9FIRM</name>
<gene>
    <name evidence="5" type="ORF">H8700_09480</name>
</gene>
<feature type="region of interest" description="Disordered" evidence="4">
    <location>
        <begin position="253"/>
        <end position="299"/>
    </location>
</feature>
<dbReference type="EMBL" id="JACRSW010000032">
    <property type="protein sequence ID" value="MBC8557935.1"/>
    <property type="molecule type" value="Genomic_DNA"/>
</dbReference>
<evidence type="ECO:0000313" key="5">
    <source>
        <dbReference type="EMBL" id="MBC8557935.1"/>
    </source>
</evidence>
<evidence type="ECO:0000256" key="3">
    <source>
        <dbReference type="RuleBase" id="RU362076"/>
    </source>
</evidence>
<organism evidence="5 6">
    <name type="scientific">Jutongia hominis</name>
    <dbReference type="NCBI Taxonomy" id="2763664"/>
    <lineage>
        <taxon>Bacteria</taxon>
        <taxon>Bacillati</taxon>
        <taxon>Bacillota</taxon>
        <taxon>Clostridia</taxon>
        <taxon>Lachnospirales</taxon>
        <taxon>Lachnospiraceae</taxon>
        <taxon>Jutongia</taxon>
    </lineage>
</organism>
<evidence type="ECO:0000256" key="2">
    <source>
        <dbReference type="ARBA" id="ARBA00022795"/>
    </source>
</evidence>
<keyword evidence="6" id="KW-1185">Reference proteome</keyword>
<comment type="caution">
    <text evidence="5">The sequence shown here is derived from an EMBL/GenBank/DDBJ whole genome shotgun (WGS) entry which is preliminary data.</text>
</comment>
<dbReference type="RefSeq" id="WP_249305357.1">
    <property type="nucleotide sequence ID" value="NZ_JACRSW010000032.1"/>
</dbReference>
<dbReference type="InterPro" id="IPR005648">
    <property type="entry name" value="FlgD"/>
</dbReference>
<comment type="function">
    <text evidence="3">Required for flagellar hook formation. May act as a scaffolding protein.</text>
</comment>
<dbReference type="Proteomes" id="UP000637513">
    <property type="component" value="Unassembled WGS sequence"/>
</dbReference>
<feature type="region of interest" description="Disordered" evidence="4">
    <location>
        <begin position="1"/>
        <end position="29"/>
    </location>
</feature>
<reference evidence="5 6" key="1">
    <citation type="submission" date="2020-08" db="EMBL/GenBank/DDBJ databases">
        <title>Genome public.</title>
        <authorList>
            <person name="Liu C."/>
            <person name="Sun Q."/>
        </authorList>
    </citation>
    <scope>NUCLEOTIDE SEQUENCE [LARGE SCALE GENOMIC DNA]</scope>
    <source>
        <strain evidence="5 6">BX3</strain>
    </source>
</reference>
<evidence type="ECO:0000256" key="4">
    <source>
        <dbReference type="SAM" id="MobiDB-lite"/>
    </source>
</evidence>
<keyword evidence="2 3" id="KW-1005">Bacterial flagellum biogenesis</keyword>